<evidence type="ECO:0000313" key="2">
    <source>
        <dbReference type="Proteomes" id="UP000198374"/>
    </source>
</evidence>
<comment type="caution">
    <text evidence="1">The sequence shown here is derived from an EMBL/GenBank/DDBJ whole genome shotgun (WGS) entry which is preliminary data.</text>
</comment>
<dbReference type="AlphaFoldDB" id="A0A1Z5I967"/>
<accession>A0A1Z5I967</accession>
<protein>
    <submittedName>
        <fullName evidence="1">Uncharacterized protein</fullName>
    </submittedName>
</protein>
<evidence type="ECO:0000313" key="1">
    <source>
        <dbReference type="EMBL" id="GAW98309.1"/>
    </source>
</evidence>
<proteinExistence type="predicted"/>
<keyword evidence="2" id="KW-1185">Reference proteome</keyword>
<name>A0A1Z5I967_9LACO</name>
<reference evidence="1 2" key="1">
    <citation type="submission" date="2015-11" db="EMBL/GenBank/DDBJ databases">
        <title>Draft genome sequences of new species of the genus Lactobacillus isolated from orchardgrass silage.</title>
        <authorList>
            <person name="Tohno M."/>
            <person name="Tanizawa Y."/>
            <person name="Arita M."/>
        </authorList>
    </citation>
    <scope>NUCLEOTIDE SEQUENCE [LARGE SCALE GENOMIC DNA]</scope>
    <source>
        <strain evidence="1 2">IWT30</strain>
    </source>
</reference>
<dbReference type="Proteomes" id="UP000198374">
    <property type="component" value="Unassembled WGS sequence"/>
</dbReference>
<organism evidence="1 2">
    <name type="scientific">Secundilactobacillus mixtipabuli</name>
    <dbReference type="NCBI Taxonomy" id="1435342"/>
    <lineage>
        <taxon>Bacteria</taxon>
        <taxon>Bacillati</taxon>
        <taxon>Bacillota</taxon>
        <taxon>Bacilli</taxon>
        <taxon>Lactobacillales</taxon>
        <taxon>Lactobacillaceae</taxon>
        <taxon>Secundilactobacillus</taxon>
    </lineage>
</organism>
<dbReference type="EMBL" id="BCMF01000001">
    <property type="protein sequence ID" value="GAW98309.1"/>
    <property type="molecule type" value="Genomic_DNA"/>
</dbReference>
<sequence length="236" mass="26202">MTRAGSQANSASSSFDQGALNKLKGKYLVEKASATDLKVNTNDAKETLAFQQDVTKAIKDKYAHFDKVSYKQKGNVISHKVTVKEAGVLAKAYNQVANSKKAYKENKLSKSDINDIKAWIKHYQVKMSVNTKTDQQTIQIKGADKADGVQSLNLLVNAKSAATKQNVKVPAKSDLITEKDVADAIQPKISDSSFNTILKSYKRLPKASKQQYLDTMKSNKDYFTTEQWQQLTDLAK</sequence>
<gene>
    <name evidence="1" type="ORF">IWT30_00253</name>
</gene>